<dbReference type="InterPro" id="IPR035906">
    <property type="entry name" value="MetI-like_sf"/>
</dbReference>
<accession>A0ABU5K9R9</accession>
<dbReference type="PANTHER" id="PTHR30193:SF41">
    <property type="entry name" value="DIACETYLCHITOBIOSE UPTAKE SYSTEM PERMEASE PROTEIN NGCF"/>
    <property type="match status" value="1"/>
</dbReference>
<protein>
    <submittedName>
        <fullName evidence="10">Sugar ABC transporter permease</fullName>
    </submittedName>
</protein>
<evidence type="ECO:0000256" key="6">
    <source>
        <dbReference type="ARBA" id="ARBA00023136"/>
    </source>
</evidence>
<feature type="domain" description="ABC transmembrane type-1" evidence="9">
    <location>
        <begin position="97"/>
        <end position="310"/>
    </location>
</feature>
<proteinExistence type="inferred from homology"/>
<dbReference type="SUPFAM" id="SSF161098">
    <property type="entry name" value="MetI-like"/>
    <property type="match status" value="1"/>
</dbReference>
<dbReference type="PROSITE" id="PS50928">
    <property type="entry name" value="ABC_TM1"/>
    <property type="match status" value="1"/>
</dbReference>
<organism evidence="10 11">
    <name type="scientific">Nocardioides renjunii</name>
    <dbReference type="NCBI Taxonomy" id="3095075"/>
    <lineage>
        <taxon>Bacteria</taxon>
        <taxon>Bacillati</taxon>
        <taxon>Actinomycetota</taxon>
        <taxon>Actinomycetes</taxon>
        <taxon>Propionibacteriales</taxon>
        <taxon>Nocardioidaceae</taxon>
        <taxon>Nocardioides</taxon>
    </lineage>
</organism>
<feature type="transmembrane region" description="Helical" evidence="7">
    <location>
        <begin position="134"/>
        <end position="155"/>
    </location>
</feature>
<dbReference type="Proteomes" id="UP001291999">
    <property type="component" value="Unassembled WGS sequence"/>
</dbReference>
<feature type="transmembrane region" description="Helical" evidence="7">
    <location>
        <begin position="289"/>
        <end position="309"/>
    </location>
</feature>
<gene>
    <name evidence="10" type="ORF">SFC79_08110</name>
</gene>
<sequence>MSTSTQAAPAATPPTAGAPLPSGPGRTGPAGRSWRESLVGYAFVSPNLVLLVLFLFVPLVSAILMSFQDVSSFGPSSWVGIDNYRRLLSEDVFWRTLTNTLVFTLATVPTSIAIGLVLAVLLDTAVPARTVLRTIIFVPIVISGLVVALIGLLMFDEGVGMLNGMLAAVGIDDARWQTDGTLAMVSVVVMTVWTRVGFAMVIYLAALQDVPREIHEAAQVDGAGAVQRFWWVTVPMLSAPTFFLVVMNIIWSFQVFDIVYVMTGGGPGNDTEMLVTYAYDQGFGPTRDFGYGSTIGVVIFLLTLVVVVLRLHRERREARSGGVR</sequence>
<feature type="transmembrane region" description="Helical" evidence="7">
    <location>
        <begin position="182"/>
        <end position="207"/>
    </location>
</feature>
<evidence type="ECO:0000313" key="11">
    <source>
        <dbReference type="Proteomes" id="UP001291999"/>
    </source>
</evidence>
<evidence type="ECO:0000256" key="4">
    <source>
        <dbReference type="ARBA" id="ARBA00022692"/>
    </source>
</evidence>
<keyword evidence="5 7" id="KW-1133">Transmembrane helix</keyword>
<keyword evidence="4 7" id="KW-0812">Transmembrane</keyword>
<keyword evidence="2 7" id="KW-0813">Transport</keyword>
<comment type="similarity">
    <text evidence="7">Belongs to the binding-protein-dependent transport system permease family.</text>
</comment>
<dbReference type="CDD" id="cd06261">
    <property type="entry name" value="TM_PBP2"/>
    <property type="match status" value="1"/>
</dbReference>
<evidence type="ECO:0000259" key="9">
    <source>
        <dbReference type="PROSITE" id="PS50928"/>
    </source>
</evidence>
<evidence type="ECO:0000256" key="7">
    <source>
        <dbReference type="RuleBase" id="RU363032"/>
    </source>
</evidence>
<reference evidence="10 11" key="1">
    <citation type="submission" date="2023-11" db="EMBL/GenBank/DDBJ databases">
        <title>Novel species in genus Nocardioides.</title>
        <authorList>
            <person name="Zhou H."/>
        </authorList>
    </citation>
    <scope>NUCLEOTIDE SEQUENCE [LARGE SCALE GENOMIC DNA]</scope>
    <source>
        <strain evidence="10 11">S-58</strain>
    </source>
</reference>
<evidence type="ECO:0000256" key="2">
    <source>
        <dbReference type="ARBA" id="ARBA00022448"/>
    </source>
</evidence>
<evidence type="ECO:0000256" key="5">
    <source>
        <dbReference type="ARBA" id="ARBA00022989"/>
    </source>
</evidence>
<dbReference type="EMBL" id="JAXQPW010000002">
    <property type="protein sequence ID" value="MDZ5661722.1"/>
    <property type="molecule type" value="Genomic_DNA"/>
</dbReference>
<name>A0ABU5K9R9_9ACTN</name>
<dbReference type="InterPro" id="IPR051393">
    <property type="entry name" value="ABC_transporter_permease"/>
</dbReference>
<keyword evidence="11" id="KW-1185">Reference proteome</keyword>
<dbReference type="PANTHER" id="PTHR30193">
    <property type="entry name" value="ABC TRANSPORTER PERMEASE PROTEIN"/>
    <property type="match status" value="1"/>
</dbReference>
<dbReference type="InterPro" id="IPR000515">
    <property type="entry name" value="MetI-like"/>
</dbReference>
<feature type="transmembrane region" description="Helical" evidence="7">
    <location>
        <begin position="38"/>
        <end position="67"/>
    </location>
</feature>
<evidence type="ECO:0000256" key="1">
    <source>
        <dbReference type="ARBA" id="ARBA00004651"/>
    </source>
</evidence>
<dbReference type="RefSeq" id="WP_322423955.1">
    <property type="nucleotide sequence ID" value="NZ_JAXQPW010000002.1"/>
</dbReference>
<keyword evidence="6 7" id="KW-0472">Membrane</keyword>
<evidence type="ECO:0000256" key="8">
    <source>
        <dbReference type="SAM" id="MobiDB-lite"/>
    </source>
</evidence>
<dbReference type="Gene3D" id="1.10.3720.10">
    <property type="entry name" value="MetI-like"/>
    <property type="match status" value="1"/>
</dbReference>
<evidence type="ECO:0000313" key="10">
    <source>
        <dbReference type="EMBL" id="MDZ5661722.1"/>
    </source>
</evidence>
<feature type="transmembrane region" description="Helical" evidence="7">
    <location>
        <begin position="101"/>
        <end position="122"/>
    </location>
</feature>
<feature type="region of interest" description="Disordered" evidence="8">
    <location>
        <begin position="1"/>
        <end position="31"/>
    </location>
</feature>
<dbReference type="Pfam" id="PF00528">
    <property type="entry name" value="BPD_transp_1"/>
    <property type="match status" value="1"/>
</dbReference>
<feature type="transmembrane region" description="Helical" evidence="7">
    <location>
        <begin position="228"/>
        <end position="251"/>
    </location>
</feature>
<comment type="caution">
    <text evidence="10">The sequence shown here is derived from an EMBL/GenBank/DDBJ whole genome shotgun (WGS) entry which is preliminary data.</text>
</comment>
<comment type="subcellular location">
    <subcellularLocation>
        <location evidence="1 7">Cell membrane</location>
        <topology evidence="1 7">Multi-pass membrane protein</topology>
    </subcellularLocation>
</comment>
<feature type="compositionally biased region" description="Low complexity" evidence="8">
    <location>
        <begin position="1"/>
        <end position="24"/>
    </location>
</feature>
<keyword evidence="3" id="KW-1003">Cell membrane</keyword>
<evidence type="ECO:0000256" key="3">
    <source>
        <dbReference type="ARBA" id="ARBA00022475"/>
    </source>
</evidence>